<dbReference type="AlphaFoldDB" id="A0A242WGA9"/>
<dbReference type="EMBL" id="NFCF01000025">
    <property type="protein sequence ID" value="OTW55468.1"/>
    <property type="molecule type" value="Genomic_DNA"/>
</dbReference>
<evidence type="ECO:0000313" key="2">
    <source>
        <dbReference type="Proteomes" id="UP000195152"/>
    </source>
</evidence>
<name>A0A242WGA9_BACTU</name>
<protein>
    <submittedName>
        <fullName evidence="1">Uncharacterized protein</fullName>
    </submittedName>
</protein>
<dbReference type="Proteomes" id="UP000195152">
    <property type="component" value="Unassembled WGS sequence"/>
</dbReference>
<proteinExistence type="predicted"/>
<evidence type="ECO:0000313" key="1">
    <source>
        <dbReference type="EMBL" id="OTW55468.1"/>
    </source>
</evidence>
<organism evidence="1 2">
    <name type="scientific">Bacillus thuringiensis serovar mexicanensis</name>
    <dbReference type="NCBI Taxonomy" id="180868"/>
    <lineage>
        <taxon>Bacteria</taxon>
        <taxon>Bacillati</taxon>
        <taxon>Bacillota</taxon>
        <taxon>Bacilli</taxon>
        <taxon>Bacillales</taxon>
        <taxon>Bacillaceae</taxon>
        <taxon>Bacillus</taxon>
        <taxon>Bacillus cereus group</taxon>
    </lineage>
</organism>
<accession>A0A242WGA9</accession>
<reference evidence="1 2" key="1">
    <citation type="submission" date="2016-10" db="EMBL/GenBank/DDBJ databases">
        <title>Comparative genomics of Bacillus thuringiensis reveals a path to pathogens against multiple invertebrate hosts.</title>
        <authorList>
            <person name="Zheng J."/>
            <person name="Gao Q."/>
            <person name="Liu H."/>
            <person name="Peng D."/>
            <person name="Ruan L."/>
            <person name="Sun M."/>
        </authorList>
    </citation>
    <scope>NUCLEOTIDE SEQUENCE [LARGE SCALE GENOMIC DNA]</scope>
    <source>
        <strain evidence="1">BGSC 4AC1</strain>
    </source>
</reference>
<sequence>MRLLLLDYVIPSFRVENNHFEYQRVKELFSYIYLPPISYSNNGIQLVEKIILLKNMQEENFT</sequence>
<gene>
    <name evidence="1" type="ORF">BK699_01510</name>
</gene>
<comment type="caution">
    <text evidence="1">The sequence shown here is derived from an EMBL/GenBank/DDBJ whole genome shotgun (WGS) entry which is preliminary data.</text>
</comment>